<sequence length="277" mass="29985">MPMAAHPPRPAHSTKHLALLRYPFRDLVFHLAQRDDGLTNGTALWLGAQCLSLYLADALRLKAPPARRLRAIELGSGIGLSALALCSMGWDVLATDLPDVISAVLTSNVVRNASQLPGGSGTIQVRALDWTVPADQWVWGNGTFIGLPGGPGTERTELVETLGPPFDLIISSDTLYAAEIVHPLFRTLHALITLSAGHGCRSPPVYLAIERRDPSLIDLALADAVKLWGFAAERVPHKKVVKALDKGGVKWDKEDWEGVEIWRFTQKTSSSPVSANV</sequence>
<keyword evidence="2" id="KW-1185">Reference proteome</keyword>
<evidence type="ECO:0000313" key="1">
    <source>
        <dbReference type="EMBL" id="KAH9842655.1"/>
    </source>
</evidence>
<reference evidence="1 2" key="1">
    <citation type="journal article" date="2021" name="Environ. Microbiol.">
        <title>Gene family expansions and transcriptome signatures uncover fungal adaptations to wood decay.</title>
        <authorList>
            <person name="Hage H."/>
            <person name="Miyauchi S."/>
            <person name="Viragh M."/>
            <person name="Drula E."/>
            <person name="Min B."/>
            <person name="Chaduli D."/>
            <person name="Navarro D."/>
            <person name="Favel A."/>
            <person name="Norest M."/>
            <person name="Lesage-Meessen L."/>
            <person name="Balint B."/>
            <person name="Merenyi Z."/>
            <person name="de Eugenio L."/>
            <person name="Morin E."/>
            <person name="Martinez A.T."/>
            <person name="Baldrian P."/>
            <person name="Stursova M."/>
            <person name="Martinez M.J."/>
            <person name="Novotny C."/>
            <person name="Magnuson J.K."/>
            <person name="Spatafora J.W."/>
            <person name="Maurice S."/>
            <person name="Pangilinan J."/>
            <person name="Andreopoulos W."/>
            <person name="LaButti K."/>
            <person name="Hundley H."/>
            <person name="Na H."/>
            <person name="Kuo A."/>
            <person name="Barry K."/>
            <person name="Lipzen A."/>
            <person name="Henrissat B."/>
            <person name="Riley R."/>
            <person name="Ahrendt S."/>
            <person name="Nagy L.G."/>
            <person name="Grigoriev I.V."/>
            <person name="Martin F."/>
            <person name="Rosso M.N."/>
        </authorList>
    </citation>
    <scope>NUCLEOTIDE SEQUENCE [LARGE SCALE GENOMIC DNA]</scope>
    <source>
        <strain evidence="1 2">CIRM-BRFM 1785</strain>
    </source>
</reference>
<dbReference type="Proteomes" id="UP000814176">
    <property type="component" value="Unassembled WGS sequence"/>
</dbReference>
<dbReference type="RefSeq" id="XP_047783702.1">
    <property type="nucleotide sequence ID" value="XM_047922357.1"/>
</dbReference>
<dbReference type="PANTHER" id="PTHR14614:SF162">
    <property type="entry name" value="EXPRESSED PROTEIN"/>
    <property type="match status" value="1"/>
</dbReference>
<organism evidence="1 2">
    <name type="scientific">Rhodofomes roseus</name>
    <dbReference type="NCBI Taxonomy" id="34475"/>
    <lineage>
        <taxon>Eukaryota</taxon>
        <taxon>Fungi</taxon>
        <taxon>Dikarya</taxon>
        <taxon>Basidiomycota</taxon>
        <taxon>Agaricomycotina</taxon>
        <taxon>Agaricomycetes</taxon>
        <taxon>Polyporales</taxon>
        <taxon>Rhodofomes</taxon>
    </lineage>
</organism>
<dbReference type="InterPro" id="IPR029063">
    <property type="entry name" value="SAM-dependent_MTases_sf"/>
</dbReference>
<dbReference type="Gene3D" id="3.40.50.150">
    <property type="entry name" value="Vaccinia Virus protein VP39"/>
    <property type="match status" value="1"/>
</dbReference>
<name>A0ABQ8KUB9_9APHY</name>
<dbReference type="Pfam" id="PF10294">
    <property type="entry name" value="Methyltransf_16"/>
    <property type="match status" value="1"/>
</dbReference>
<gene>
    <name evidence="1" type="ORF">C8Q71DRAFT_733784</name>
</gene>
<evidence type="ECO:0000313" key="2">
    <source>
        <dbReference type="Proteomes" id="UP000814176"/>
    </source>
</evidence>
<dbReference type="EMBL" id="JADCUA010000002">
    <property type="protein sequence ID" value="KAH9842655.1"/>
    <property type="molecule type" value="Genomic_DNA"/>
</dbReference>
<dbReference type="InterPro" id="IPR019410">
    <property type="entry name" value="Methyltransf_16"/>
</dbReference>
<accession>A0ABQ8KUB9</accession>
<dbReference type="PANTHER" id="PTHR14614">
    <property type="entry name" value="HEPATOCELLULAR CARCINOMA-ASSOCIATED ANTIGEN"/>
    <property type="match status" value="1"/>
</dbReference>
<dbReference type="SUPFAM" id="SSF53335">
    <property type="entry name" value="S-adenosyl-L-methionine-dependent methyltransferases"/>
    <property type="match status" value="1"/>
</dbReference>
<comment type="caution">
    <text evidence="1">The sequence shown here is derived from an EMBL/GenBank/DDBJ whole genome shotgun (WGS) entry which is preliminary data.</text>
</comment>
<proteinExistence type="predicted"/>
<protein>
    <submittedName>
        <fullName evidence="1">Uncharacterized protein</fullName>
    </submittedName>
</protein>
<dbReference type="GeneID" id="72003089"/>